<dbReference type="EMBL" id="GU942969">
    <property type="protein sequence ID" value="ADD93186.1"/>
    <property type="molecule type" value="Genomic_DNA"/>
</dbReference>
<dbReference type="Gene3D" id="4.10.1080.10">
    <property type="entry name" value="TSP type-3 repeat"/>
    <property type="match status" value="1"/>
</dbReference>
<keyword evidence="1" id="KW-0812">Transmembrane</keyword>
<dbReference type="GO" id="GO:0005509">
    <property type="term" value="F:calcium ion binding"/>
    <property type="evidence" value="ECO:0007669"/>
    <property type="project" value="InterPro"/>
</dbReference>
<dbReference type="SUPFAM" id="SSF103647">
    <property type="entry name" value="TSP type-3 repeat"/>
    <property type="match status" value="1"/>
</dbReference>
<sequence length="258" mass="28299">MCPNQNATDWDLDFDGCLDESDGDGITDNLDQCPAENALNFDLNSDGCIDDSDDDGVLDSIDECETLVLNELWPVNDVGCRPADSRPVIVIDDAPSEGFVWTDDLVVEWSVSDADGDAYQTGVEVFVLDNRTQGGGYVIASCDAASNASASFECRWSAEQDLPVWNIESTWIRLNFHVQSTNNSPEADTSRIVIQTDQHFRAEYSSGFDEGVPDGSQEQQVDVVPVSRVLFWGILGVIGACLIAYRMGSENLRYPHPL</sequence>
<keyword evidence="1" id="KW-1133">Transmembrane helix</keyword>
<protein>
    <submittedName>
        <fullName evidence="2">Uncharacterized protein</fullName>
    </submittedName>
</protein>
<organism evidence="2">
    <name type="scientific">uncultured archaeon MedDCM-OCT-S08-C16</name>
    <dbReference type="NCBI Taxonomy" id="743095"/>
    <lineage>
        <taxon>Archaea</taxon>
        <taxon>environmental samples</taxon>
    </lineage>
</organism>
<feature type="transmembrane region" description="Helical" evidence="1">
    <location>
        <begin position="229"/>
        <end position="248"/>
    </location>
</feature>
<name>D6PBT5_9ARCH</name>
<proteinExistence type="predicted"/>
<reference evidence="2" key="1">
    <citation type="journal article" date="2010" name="ISME J.">
        <title>Metagenome of the Mediterranean deep chlorophyll maximum studied by direct and fosmid library 454 pyrosequencing.</title>
        <authorList>
            <person name="Ghai R."/>
            <person name="Martin-Cuadrado A.B."/>
            <person name="Molto A.G."/>
            <person name="Heredia I.G."/>
            <person name="Cabrera R."/>
            <person name="Martin J."/>
            <person name="Verdu M."/>
            <person name="Deschamps P."/>
            <person name="Moreira D."/>
            <person name="Lopez-Garcia P."/>
            <person name="Mira A."/>
            <person name="Rodriguez-Valera F."/>
        </authorList>
    </citation>
    <scope>NUCLEOTIDE SEQUENCE</scope>
</reference>
<evidence type="ECO:0000313" key="2">
    <source>
        <dbReference type="EMBL" id="ADD93186.1"/>
    </source>
</evidence>
<accession>D6PBT5</accession>
<evidence type="ECO:0000256" key="1">
    <source>
        <dbReference type="SAM" id="Phobius"/>
    </source>
</evidence>
<dbReference type="InterPro" id="IPR028974">
    <property type="entry name" value="TSP_type-3_rpt"/>
</dbReference>
<dbReference type="AlphaFoldDB" id="D6PBT5"/>
<keyword evidence="1" id="KW-0472">Membrane</keyword>